<feature type="binding site" evidence="4">
    <location>
        <begin position="8"/>
        <end position="15"/>
    </location>
    <ligand>
        <name>ATP</name>
        <dbReference type="ChEBI" id="CHEBI:30616"/>
    </ligand>
</feature>
<comment type="catalytic activity">
    <reaction evidence="4">
        <text>a ribonucleoside 5'-triphosphate + H2O = a ribonucleoside 5'-diphosphate + phosphate + H(+)</text>
        <dbReference type="Rhea" id="RHEA:23680"/>
        <dbReference type="ChEBI" id="CHEBI:15377"/>
        <dbReference type="ChEBI" id="CHEBI:15378"/>
        <dbReference type="ChEBI" id="CHEBI:43474"/>
        <dbReference type="ChEBI" id="CHEBI:57930"/>
        <dbReference type="ChEBI" id="CHEBI:61557"/>
        <dbReference type="EC" id="3.6.1.15"/>
    </reaction>
</comment>
<gene>
    <name evidence="5" type="ORF">EYH02_02630</name>
</gene>
<dbReference type="EMBL" id="DQTV01000045">
    <property type="protein sequence ID" value="HIP56952.1"/>
    <property type="molecule type" value="Genomic_DNA"/>
</dbReference>
<proteinExistence type="inferred from homology"/>
<dbReference type="Gene3D" id="3.40.50.300">
    <property type="entry name" value="P-loop containing nucleotide triphosphate hydrolases"/>
    <property type="match status" value="1"/>
</dbReference>
<dbReference type="Pfam" id="PF03266">
    <property type="entry name" value="NTPase_1"/>
    <property type="match status" value="1"/>
</dbReference>
<dbReference type="Proteomes" id="UP000605805">
    <property type="component" value="Unassembled WGS sequence"/>
</dbReference>
<evidence type="ECO:0000313" key="5">
    <source>
        <dbReference type="EMBL" id="HIP56952.1"/>
    </source>
</evidence>
<dbReference type="AlphaFoldDB" id="A0A832YYP0"/>
<evidence type="ECO:0000256" key="2">
    <source>
        <dbReference type="ARBA" id="ARBA00022801"/>
    </source>
</evidence>
<accession>A0A832YYP0</accession>
<evidence type="ECO:0000256" key="4">
    <source>
        <dbReference type="HAMAP-Rule" id="MF_00796"/>
    </source>
</evidence>
<dbReference type="InterPro" id="IPR004948">
    <property type="entry name" value="Nuc-triphosphatase_THEP1"/>
</dbReference>
<dbReference type="InterPro" id="IPR027417">
    <property type="entry name" value="P-loop_NTPase"/>
</dbReference>
<dbReference type="GO" id="GO:0017111">
    <property type="term" value="F:ribonucleoside triphosphate phosphatase activity"/>
    <property type="evidence" value="ECO:0007669"/>
    <property type="project" value="UniProtKB-UniRule"/>
</dbReference>
<keyword evidence="1 4" id="KW-0547">Nucleotide-binding</keyword>
<dbReference type="HAMAP" id="MF_00796">
    <property type="entry name" value="NTPase_1"/>
    <property type="match status" value="1"/>
</dbReference>
<feature type="binding site" evidence="4">
    <location>
        <begin position="109"/>
        <end position="116"/>
    </location>
    <ligand>
        <name>ATP</name>
        <dbReference type="ChEBI" id="CHEBI:30616"/>
    </ligand>
</feature>
<evidence type="ECO:0000256" key="1">
    <source>
        <dbReference type="ARBA" id="ARBA00022741"/>
    </source>
</evidence>
<reference evidence="5" key="1">
    <citation type="journal article" date="2020" name="ISME J.">
        <title>Gammaproteobacteria mediating utilization of methyl-, sulfur- and petroleum organic compounds in deep ocean hydrothermal plumes.</title>
        <authorList>
            <person name="Zhou Z."/>
            <person name="Liu Y."/>
            <person name="Pan J."/>
            <person name="Cron B.R."/>
            <person name="Toner B.M."/>
            <person name="Anantharaman K."/>
            <person name="Breier J.A."/>
            <person name="Dick G.J."/>
            <person name="Li M."/>
        </authorList>
    </citation>
    <scope>NUCLEOTIDE SEQUENCE</scope>
    <source>
        <strain evidence="5">SZUA-1435</strain>
    </source>
</reference>
<evidence type="ECO:0000313" key="6">
    <source>
        <dbReference type="Proteomes" id="UP000605805"/>
    </source>
</evidence>
<keyword evidence="3 4" id="KW-0067">ATP-binding</keyword>
<evidence type="ECO:0000256" key="3">
    <source>
        <dbReference type="ARBA" id="ARBA00022840"/>
    </source>
</evidence>
<sequence length="186" mass="20853">MLIVALTGRPGVGKTTLFFSVVEELKKEGIAIYGFYCPEVRVSGRRVGFKIVDLRSGRSAWLAIVREFIDQCGTSISLTNKRIGRYIVVGDAESVGIEALRKPQCEKALLAIDEIGPMELSLPRLRQGIIEALKNADTAIIVVHRNLSDQEILKILREKRAEMITVTEQNRSFLRDEIVKLLRKGM</sequence>
<dbReference type="GO" id="GO:0005524">
    <property type="term" value="F:ATP binding"/>
    <property type="evidence" value="ECO:0007669"/>
    <property type="project" value="UniProtKB-UniRule"/>
</dbReference>
<comment type="similarity">
    <text evidence="4">Belongs to the THEP1 NTPase family.</text>
</comment>
<organism evidence="5 6">
    <name type="scientific">Ignisphaera aggregans</name>
    <dbReference type="NCBI Taxonomy" id="334771"/>
    <lineage>
        <taxon>Archaea</taxon>
        <taxon>Thermoproteota</taxon>
        <taxon>Thermoprotei</taxon>
        <taxon>Desulfurococcales</taxon>
        <taxon>Desulfurococcaceae</taxon>
        <taxon>Ignisphaera</taxon>
    </lineage>
</organism>
<dbReference type="SUPFAM" id="SSF52540">
    <property type="entry name" value="P-loop containing nucleoside triphosphate hydrolases"/>
    <property type="match status" value="1"/>
</dbReference>
<comment type="function">
    <text evidence="4">Has nucleotide phosphatase activity towards ATP, GTP, CTP, TTP and UTP. May hydrolyze nucleoside diphosphates with lower efficiency.</text>
</comment>
<comment type="caution">
    <text evidence="5">The sequence shown here is derived from an EMBL/GenBank/DDBJ whole genome shotgun (WGS) entry which is preliminary data.</text>
</comment>
<dbReference type="PANTHER" id="PTHR43146">
    <property type="entry name" value="CANCER-RELATED NUCLEOSIDE-TRIPHOSPHATASE"/>
    <property type="match status" value="1"/>
</dbReference>
<dbReference type="EC" id="3.6.1.15" evidence="4"/>
<name>A0A832YYP0_9CREN</name>
<dbReference type="PANTHER" id="PTHR43146:SF1">
    <property type="entry name" value="CANCER-RELATED NUCLEOSIDE-TRIPHOSPHATASE"/>
    <property type="match status" value="1"/>
</dbReference>
<keyword evidence="2 4" id="KW-0378">Hydrolase</keyword>
<protein>
    <recommendedName>
        <fullName evidence="4">Nucleoside-triphosphatase EYH02_02630</fullName>
        <shortName evidence="4">NTPase</shortName>
        <ecNumber evidence="4">3.6.1.15</ecNumber>
    </recommendedName>
    <alternativeName>
        <fullName evidence="4">Nucleoside triphosphate phosphohydrolase</fullName>
    </alternativeName>
</protein>